<keyword evidence="2" id="KW-1185">Reference proteome</keyword>
<evidence type="ECO:0000313" key="2">
    <source>
        <dbReference type="Proteomes" id="UP001172684"/>
    </source>
</evidence>
<proteinExistence type="predicted"/>
<protein>
    <submittedName>
        <fullName evidence="1">Uncharacterized protein</fullName>
    </submittedName>
</protein>
<dbReference type="EMBL" id="JAPDRL010000069">
    <property type="protein sequence ID" value="KAJ9660033.1"/>
    <property type="molecule type" value="Genomic_DNA"/>
</dbReference>
<organism evidence="1 2">
    <name type="scientific">Coniosporium apollinis</name>
    <dbReference type="NCBI Taxonomy" id="61459"/>
    <lineage>
        <taxon>Eukaryota</taxon>
        <taxon>Fungi</taxon>
        <taxon>Dikarya</taxon>
        <taxon>Ascomycota</taxon>
        <taxon>Pezizomycotina</taxon>
        <taxon>Dothideomycetes</taxon>
        <taxon>Dothideomycetes incertae sedis</taxon>
        <taxon>Coniosporium</taxon>
    </lineage>
</organism>
<accession>A0ABQ9NKD4</accession>
<comment type="caution">
    <text evidence="1">The sequence shown here is derived from an EMBL/GenBank/DDBJ whole genome shotgun (WGS) entry which is preliminary data.</text>
</comment>
<gene>
    <name evidence="1" type="ORF">H2201_007074</name>
</gene>
<sequence>MPQIGSRALSPFFDSDCPSQTVGLVVPVMHIHPSGSTVKRQICDFGELEECITNTMSTWSIILLYIQT</sequence>
<reference evidence="1" key="1">
    <citation type="submission" date="2022-10" db="EMBL/GenBank/DDBJ databases">
        <title>Culturing micro-colonial fungi from biological soil crusts in the Mojave desert and describing Neophaeococcomyces mojavensis, and introducing the new genera and species Taxawa tesnikishii.</title>
        <authorList>
            <person name="Kurbessoian T."/>
            <person name="Stajich J.E."/>
        </authorList>
    </citation>
    <scope>NUCLEOTIDE SEQUENCE</scope>
    <source>
        <strain evidence="1">TK_1</strain>
    </source>
</reference>
<name>A0ABQ9NKD4_9PEZI</name>
<dbReference type="Proteomes" id="UP001172684">
    <property type="component" value="Unassembled WGS sequence"/>
</dbReference>
<evidence type="ECO:0000313" key="1">
    <source>
        <dbReference type="EMBL" id="KAJ9660033.1"/>
    </source>
</evidence>